<evidence type="ECO:0000256" key="7">
    <source>
        <dbReference type="ARBA" id="ARBA00023159"/>
    </source>
</evidence>
<dbReference type="GO" id="GO:0003677">
    <property type="term" value="F:DNA binding"/>
    <property type="evidence" value="ECO:0007669"/>
    <property type="project" value="UniProtKB-KW"/>
</dbReference>
<feature type="domain" description="Response regulatory" evidence="11">
    <location>
        <begin position="5"/>
        <end position="121"/>
    </location>
</feature>
<gene>
    <name evidence="12" type="ORF">FY550_04310</name>
</gene>
<dbReference type="InterPro" id="IPR051271">
    <property type="entry name" value="2C-system_Tx_regulators"/>
</dbReference>
<evidence type="ECO:0000256" key="3">
    <source>
        <dbReference type="ARBA" id="ARBA00022553"/>
    </source>
</evidence>
<evidence type="ECO:0000256" key="8">
    <source>
        <dbReference type="ARBA" id="ARBA00023163"/>
    </source>
</evidence>
<dbReference type="PANTHER" id="PTHR45526">
    <property type="entry name" value="TRANSCRIPTIONAL REGULATORY PROTEIN DPIA"/>
    <property type="match status" value="1"/>
</dbReference>
<evidence type="ECO:0000256" key="4">
    <source>
        <dbReference type="ARBA" id="ARBA00023012"/>
    </source>
</evidence>
<dbReference type="GO" id="GO:0005737">
    <property type="term" value="C:cytoplasm"/>
    <property type="evidence" value="ECO:0007669"/>
    <property type="project" value="UniProtKB-SubCell"/>
</dbReference>
<feature type="modified residue" description="4-aspartylphosphate" evidence="10">
    <location>
        <position position="56"/>
    </location>
</feature>
<proteinExistence type="predicted"/>
<sequence length="246" mass="27750">MKGMRVLIVEDDPMVMKLNIDYLARLDGMQLVGRCSDVTTARVVLERETVDVVLLDIYLGHRSGLEIVNWLRARQADTEIVLITAASEPDTVREARRLGVTDYLVKPFEFRRFREALETCRQRRRALEELSGEVDQRSLDALFRAEGAGASGRSGGLPKGLTLHTLRQVVAAILSLECDEFSTETLAESAGMSRVSIRKYLKYLAGRSLLSESFAYGQVGRPSFAYHRLDPEALRQLLDERSPFER</sequence>
<dbReference type="Pfam" id="PF00072">
    <property type="entry name" value="Response_reg"/>
    <property type="match status" value="1"/>
</dbReference>
<accession>A0A5C0ZYI3</accession>
<dbReference type="EMBL" id="CP043420">
    <property type="protein sequence ID" value="QEL10433.1"/>
    <property type="molecule type" value="Genomic_DNA"/>
</dbReference>
<protein>
    <recommendedName>
        <fullName evidence="9">Transcriptional regulatory protein</fullName>
    </recommendedName>
</protein>
<dbReference type="Pfam" id="PF20714">
    <property type="entry name" value="HTH_64"/>
    <property type="match status" value="1"/>
</dbReference>
<name>A0A5C0ZYI3_9GAMM</name>
<keyword evidence="4 9" id="KW-0902">Two-component regulatory system</keyword>
<dbReference type="SUPFAM" id="SSF52172">
    <property type="entry name" value="CheY-like"/>
    <property type="match status" value="1"/>
</dbReference>
<evidence type="ECO:0000256" key="1">
    <source>
        <dbReference type="ARBA" id="ARBA00004496"/>
    </source>
</evidence>
<evidence type="ECO:0000256" key="10">
    <source>
        <dbReference type="PROSITE-ProRule" id="PRU00169"/>
    </source>
</evidence>
<evidence type="ECO:0000259" key="11">
    <source>
        <dbReference type="PROSITE" id="PS50110"/>
    </source>
</evidence>
<evidence type="ECO:0000313" key="12">
    <source>
        <dbReference type="EMBL" id="QEL10433.1"/>
    </source>
</evidence>
<evidence type="ECO:0000256" key="9">
    <source>
        <dbReference type="PIRNR" id="PIRNR006171"/>
    </source>
</evidence>
<comment type="subcellular location">
    <subcellularLocation>
        <location evidence="1 9">Cytoplasm</location>
    </subcellularLocation>
</comment>
<dbReference type="AlphaFoldDB" id="A0A5C0ZYI3"/>
<dbReference type="PANTHER" id="PTHR45526:SF1">
    <property type="entry name" value="TRANSCRIPTIONAL REGULATORY PROTEIN DCUR-RELATED"/>
    <property type="match status" value="1"/>
</dbReference>
<evidence type="ECO:0000256" key="6">
    <source>
        <dbReference type="ARBA" id="ARBA00023125"/>
    </source>
</evidence>
<dbReference type="Gene3D" id="3.40.50.2300">
    <property type="match status" value="1"/>
</dbReference>
<dbReference type="SMART" id="SM00448">
    <property type="entry name" value="REC"/>
    <property type="match status" value="1"/>
</dbReference>
<evidence type="ECO:0000313" key="13">
    <source>
        <dbReference type="Proteomes" id="UP000322553"/>
    </source>
</evidence>
<evidence type="ECO:0000256" key="5">
    <source>
        <dbReference type="ARBA" id="ARBA00023015"/>
    </source>
</evidence>
<dbReference type="PROSITE" id="PS50110">
    <property type="entry name" value="RESPONSE_REGULATORY"/>
    <property type="match status" value="1"/>
</dbReference>
<keyword evidence="7 9" id="KW-0010">Activator</keyword>
<dbReference type="InterPro" id="IPR024187">
    <property type="entry name" value="Sig_transdc_resp-reg_cit/mal"/>
</dbReference>
<dbReference type="InterPro" id="IPR011006">
    <property type="entry name" value="CheY-like_superfamily"/>
</dbReference>
<keyword evidence="6 9" id="KW-0238">DNA-binding</keyword>
<keyword evidence="3 10" id="KW-0597">Phosphoprotein</keyword>
<keyword evidence="2 9" id="KW-0963">Cytoplasm</keyword>
<keyword evidence="5 9" id="KW-0805">Transcription regulation</keyword>
<dbReference type="InterPro" id="IPR048714">
    <property type="entry name" value="DpiA-like_HTH"/>
</dbReference>
<dbReference type="InterPro" id="IPR001789">
    <property type="entry name" value="Sig_transdc_resp-reg_receiver"/>
</dbReference>
<dbReference type="Proteomes" id="UP000322553">
    <property type="component" value="Chromosome"/>
</dbReference>
<organism evidence="12 13">
    <name type="scientific">Kushneria phosphatilytica</name>
    <dbReference type="NCBI Taxonomy" id="657387"/>
    <lineage>
        <taxon>Bacteria</taxon>
        <taxon>Pseudomonadati</taxon>
        <taxon>Pseudomonadota</taxon>
        <taxon>Gammaproteobacteria</taxon>
        <taxon>Oceanospirillales</taxon>
        <taxon>Halomonadaceae</taxon>
        <taxon>Kushneria</taxon>
    </lineage>
</organism>
<keyword evidence="8 9" id="KW-0804">Transcription</keyword>
<dbReference type="GO" id="GO:0000156">
    <property type="term" value="F:phosphorelay response regulator activity"/>
    <property type="evidence" value="ECO:0007669"/>
    <property type="project" value="TreeGrafter"/>
</dbReference>
<dbReference type="GO" id="GO:0003700">
    <property type="term" value="F:DNA-binding transcription factor activity"/>
    <property type="evidence" value="ECO:0007669"/>
    <property type="project" value="InterPro"/>
</dbReference>
<reference evidence="12 13" key="1">
    <citation type="submission" date="2019-08" db="EMBL/GenBank/DDBJ databases">
        <title>Complete genome sequence of Kushneria sp. YCWA18, a halophilic phosphate-solubilizing bacterium isolated from Daqiao saltern in China.</title>
        <authorList>
            <person name="Du G.-X."/>
            <person name="Qu L.-Y."/>
        </authorList>
    </citation>
    <scope>NUCLEOTIDE SEQUENCE [LARGE SCALE GENOMIC DNA]</scope>
    <source>
        <strain evidence="12 13">YCWA18</strain>
    </source>
</reference>
<evidence type="ECO:0000256" key="2">
    <source>
        <dbReference type="ARBA" id="ARBA00022490"/>
    </source>
</evidence>
<keyword evidence="13" id="KW-1185">Reference proteome</keyword>
<dbReference type="PIRSF" id="PIRSF006171">
    <property type="entry name" value="RR_citrat_malat"/>
    <property type="match status" value="1"/>
</dbReference>
<dbReference type="KEGG" id="kuy:FY550_04310"/>